<proteinExistence type="predicted"/>
<comment type="caution">
    <text evidence="1">The sequence shown here is derived from an EMBL/GenBank/DDBJ whole genome shotgun (WGS) entry which is preliminary data.</text>
</comment>
<accession>A0ABP1FD65</accession>
<gene>
    <name evidence="1" type="ORF">T190115A13A_350005</name>
</gene>
<protein>
    <submittedName>
        <fullName evidence="1">Uncharacterized protein</fullName>
    </submittedName>
</protein>
<organism evidence="1 2">
    <name type="scientific">Tenacibaculum vairaonense</name>
    <dbReference type="NCBI Taxonomy" id="3137860"/>
    <lineage>
        <taxon>Bacteria</taxon>
        <taxon>Pseudomonadati</taxon>
        <taxon>Bacteroidota</taxon>
        <taxon>Flavobacteriia</taxon>
        <taxon>Flavobacteriales</taxon>
        <taxon>Flavobacteriaceae</taxon>
        <taxon>Tenacibaculum</taxon>
    </lineage>
</organism>
<reference evidence="1 2" key="1">
    <citation type="submission" date="2024-05" db="EMBL/GenBank/DDBJ databases">
        <authorList>
            <person name="Duchaud E."/>
        </authorList>
    </citation>
    <scope>NUCLEOTIDE SEQUENCE [LARGE SCALE GENOMIC DNA]</scope>
    <source>
        <strain evidence="1">Ena-SAMPLE-TAB-13-05-2024-13:56:06:370-140305</strain>
    </source>
</reference>
<sequence>MTDKEYLIYNNINFFNRYNSFRIKFKDIDETLENYDVKQVLKIFEELGYSKTTFVKNGVFFKIKEKEKPFEFYFHVSLKYGVCELILGGKNINTDIFVGGVYGNILDDILEYENKKQQSFPLPCFSNYNELKEILNNSLSIYEDYKTEFIKQFS</sequence>
<dbReference type="EMBL" id="CAXJRC010000028">
    <property type="protein sequence ID" value="CAL2107147.1"/>
    <property type="molecule type" value="Genomic_DNA"/>
</dbReference>
<evidence type="ECO:0000313" key="2">
    <source>
        <dbReference type="Proteomes" id="UP001497602"/>
    </source>
</evidence>
<name>A0ABP1FD65_9FLAO</name>
<dbReference type="RefSeq" id="WP_348738816.1">
    <property type="nucleotide sequence ID" value="NZ_CAXJRC010000028.1"/>
</dbReference>
<keyword evidence="2" id="KW-1185">Reference proteome</keyword>
<dbReference type="Proteomes" id="UP001497602">
    <property type="component" value="Unassembled WGS sequence"/>
</dbReference>
<evidence type="ECO:0000313" key="1">
    <source>
        <dbReference type="EMBL" id="CAL2107147.1"/>
    </source>
</evidence>